<dbReference type="GO" id="GO:0005829">
    <property type="term" value="C:cytosol"/>
    <property type="evidence" value="ECO:0007669"/>
    <property type="project" value="TreeGrafter"/>
</dbReference>
<organism evidence="4">
    <name type="scientific">Glycine soja</name>
    <name type="common">Wild soybean</name>
    <dbReference type="NCBI Taxonomy" id="3848"/>
    <lineage>
        <taxon>Eukaryota</taxon>
        <taxon>Viridiplantae</taxon>
        <taxon>Streptophyta</taxon>
        <taxon>Embryophyta</taxon>
        <taxon>Tracheophyta</taxon>
        <taxon>Spermatophyta</taxon>
        <taxon>Magnoliopsida</taxon>
        <taxon>eudicotyledons</taxon>
        <taxon>Gunneridae</taxon>
        <taxon>Pentapetalae</taxon>
        <taxon>rosids</taxon>
        <taxon>fabids</taxon>
        <taxon>Fabales</taxon>
        <taxon>Fabaceae</taxon>
        <taxon>Papilionoideae</taxon>
        <taxon>50 kb inversion clade</taxon>
        <taxon>NPAAA clade</taxon>
        <taxon>indigoferoid/millettioid clade</taxon>
        <taxon>Phaseoleae</taxon>
        <taxon>Glycine</taxon>
        <taxon>Glycine subgen. Soja</taxon>
    </lineage>
</organism>
<gene>
    <name evidence="4" type="ORF">glysoja_048459</name>
</gene>
<dbReference type="GO" id="GO:0009903">
    <property type="term" value="P:chloroplast avoidance movement"/>
    <property type="evidence" value="ECO:0007669"/>
    <property type="project" value="TreeGrafter"/>
</dbReference>
<keyword evidence="2 3" id="KW-0175">Coiled coil</keyword>
<sequence length="399" mass="44896">MDGSASKPCSTTRGIGLVKAAVNLYRNRNIADVNSPSLKKNFSTKHSSKAKQLHKRSNDIVRYKETKWAVECAKAQAEAEVSNAKQTVKYLFSMIGESMYKAKAEMKEIEEASEEQLVVQLARMDAFNELRDIEQVENTRNKLKEAIQAIDDTKELEMKLATTLSDIDMLKNEFKFVNKTGKSYKLLRAKSKFEVVSAVEEKAKSIELEVVKSSKALALEKLKILRENAMKDKISNVTKPSSLIIISKFEYEYLRNHARKSNEIAEKGYEDKVVASQIQRCAFHGQTALAQYEESSMRELHTDNLHGARSTSMKYVPVSVPCPLVHIFLTSIMINVHHEFVHVLMISKHEILKPDVLLFDLSTKANLTAASIRGAATCFTTKHKHGTVCHGLILMPACD</sequence>
<evidence type="ECO:0000313" key="4">
    <source>
        <dbReference type="EMBL" id="KHN32320.1"/>
    </source>
</evidence>
<evidence type="ECO:0000256" key="2">
    <source>
        <dbReference type="ARBA" id="ARBA00023054"/>
    </source>
</evidence>
<protein>
    <recommendedName>
        <fullName evidence="5">Protein PLASTID MOVEMENT IMPAIRED 2</fullName>
    </recommendedName>
</protein>
<evidence type="ECO:0000256" key="3">
    <source>
        <dbReference type="SAM" id="Coils"/>
    </source>
</evidence>
<evidence type="ECO:0008006" key="5">
    <source>
        <dbReference type="Google" id="ProtNLM"/>
    </source>
</evidence>
<accession>A0A0B2RGE8</accession>
<dbReference type="AlphaFoldDB" id="A0A0B2RGE8"/>
<feature type="coiled-coil region" evidence="3">
    <location>
        <begin position="133"/>
        <end position="173"/>
    </location>
</feature>
<dbReference type="PANTHER" id="PTHR32054">
    <property type="entry name" value="HEAVY CHAIN, PUTATIVE, EXPRESSED-RELATED-RELATED"/>
    <property type="match status" value="1"/>
</dbReference>
<dbReference type="Proteomes" id="UP000053555">
    <property type="component" value="Unassembled WGS sequence"/>
</dbReference>
<comment type="similarity">
    <text evidence="1">Belongs to the WEB family.</text>
</comment>
<name>A0A0B2RGE8_GLYSO</name>
<reference evidence="4" key="1">
    <citation type="submission" date="2014-07" db="EMBL/GenBank/DDBJ databases">
        <title>Identification of a novel salt tolerance gene in wild soybean by whole-genome sequencing.</title>
        <authorList>
            <person name="Lam H.-M."/>
            <person name="Qi X."/>
            <person name="Li M.-W."/>
            <person name="Liu X."/>
            <person name="Xie M."/>
            <person name="Ni M."/>
            <person name="Xu X."/>
        </authorList>
    </citation>
    <scope>NUCLEOTIDE SEQUENCE [LARGE SCALE GENOMIC DNA]</scope>
    <source>
        <tissue evidence="4">Root</tissue>
    </source>
</reference>
<evidence type="ECO:0000256" key="1">
    <source>
        <dbReference type="ARBA" id="ARBA00005485"/>
    </source>
</evidence>
<dbReference type="PANTHER" id="PTHR32054:SF2">
    <property type="entry name" value="PROTEIN PLASTID MOVEMENT IMPAIRED 2"/>
    <property type="match status" value="1"/>
</dbReference>
<proteinExistence type="inferred from homology"/>
<dbReference type="GO" id="GO:0009904">
    <property type="term" value="P:chloroplast accumulation movement"/>
    <property type="evidence" value="ECO:0007669"/>
    <property type="project" value="TreeGrafter"/>
</dbReference>
<dbReference type="EMBL" id="KN650236">
    <property type="protein sequence ID" value="KHN32320.1"/>
    <property type="molecule type" value="Genomic_DNA"/>
</dbReference>